<dbReference type="GO" id="GO:0006559">
    <property type="term" value="P:L-phenylalanine catabolic process"/>
    <property type="evidence" value="ECO:0007669"/>
    <property type="project" value="UniProtKB-UniPathway"/>
</dbReference>
<evidence type="ECO:0000313" key="15">
    <source>
        <dbReference type="WBParaSite" id="Hba_04074"/>
    </source>
</evidence>
<evidence type="ECO:0000256" key="12">
    <source>
        <dbReference type="SAM" id="Phobius"/>
    </source>
</evidence>
<dbReference type="WBParaSite" id="Hba_04074">
    <property type="protein sequence ID" value="Hba_04074"/>
    <property type="gene ID" value="Hba_04074"/>
</dbReference>
<keyword evidence="5" id="KW-0223">Dioxygenase</keyword>
<dbReference type="GO" id="GO:0046872">
    <property type="term" value="F:metal ion binding"/>
    <property type="evidence" value="ECO:0007669"/>
    <property type="project" value="UniProtKB-KW"/>
</dbReference>
<evidence type="ECO:0000256" key="1">
    <source>
        <dbReference type="ARBA" id="ARBA00004704"/>
    </source>
</evidence>
<evidence type="ECO:0000256" key="6">
    <source>
        <dbReference type="ARBA" id="ARBA00023002"/>
    </source>
</evidence>
<reference evidence="15" key="1">
    <citation type="submission" date="2016-11" db="UniProtKB">
        <authorList>
            <consortium name="WormBaseParasite"/>
        </authorList>
    </citation>
    <scope>IDENTIFICATION</scope>
</reference>
<dbReference type="GO" id="GO:0006570">
    <property type="term" value="P:tyrosine metabolic process"/>
    <property type="evidence" value="ECO:0007669"/>
    <property type="project" value="InterPro"/>
</dbReference>
<evidence type="ECO:0000256" key="8">
    <source>
        <dbReference type="ARBA" id="ARBA00030235"/>
    </source>
</evidence>
<evidence type="ECO:0000256" key="4">
    <source>
        <dbReference type="ARBA" id="ARBA00022723"/>
    </source>
</evidence>
<evidence type="ECO:0000256" key="9">
    <source>
        <dbReference type="ARBA" id="ARBA00030437"/>
    </source>
</evidence>
<evidence type="ECO:0000256" key="3">
    <source>
        <dbReference type="ARBA" id="ARBA00018757"/>
    </source>
</evidence>
<evidence type="ECO:0000256" key="2">
    <source>
        <dbReference type="ARBA" id="ARBA00013127"/>
    </source>
</evidence>
<feature type="active site" description="Proton acceptor" evidence="11">
    <location>
        <position position="78"/>
    </location>
</feature>
<dbReference type="GO" id="GO:0005737">
    <property type="term" value="C:cytoplasm"/>
    <property type="evidence" value="ECO:0007669"/>
    <property type="project" value="TreeGrafter"/>
</dbReference>
<feature type="domain" description="Homogentisate 1,2-dioxygenase N-terminal" evidence="13">
    <location>
        <begin position="10"/>
        <end position="37"/>
    </location>
</feature>
<dbReference type="PANTHER" id="PTHR11056:SF0">
    <property type="entry name" value="HOMOGENTISATE 1,2-DIOXYGENASE"/>
    <property type="match status" value="1"/>
</dbReference>
<organism evidence="14 15">
    <name type="scientific">Heterorhabditis bacteriophora</name>
    <name type="common">Entomopathogenic nematode worm</name>
    <dbReference type="NCBI Taxonomy" id="37862"/>
    <lineage>
        <taxon>Eukaryota</taxon>
        <taxon>Metazoa</taxon>
        <taxon>Ecdysozoa</taxon>
        <taxon>Nematoda</taxon>
        <taxon>Chromadorea</taxon>
        <taxon>Rhabditida</taxon>
        <taxon>Rhabditina</taxon>
        <taxon>Rhabditomorpha</taxon>
        <taxon>Strongyloidea</taxon>
        <taxon>Heterorhabditidae</taxon>
        <taxon>Heterorhabditis</taxon>
    </lineage>
</organism>
<dbReference type="InterPro" id="IPR011051">
    <property type="entry name" value="RmlC_Cupin_sf"/>
</dbReference>
<evidence type="ECO:0000256" key="11">
    <source>
        <dbReference type="PIRSR" id="PIRSR605708-1"/>
    </source>
</evidence>
<dbReference type="InterPro" id="IPR046452">
    <property type="entry name" value="HgmA_N"/>
</dbReference>
<dbReference type="AlphaFoldDB" id="A0A1I7WGI7"/>
<evidence type="ECO:0000256" key="5">
    <source>
        <dbReference type="ARBA" id="ARBA00022964"/>
    </source>
</evidence>
<feature type="transmembrane region" description="Helical" evidence="12">
    <location>
        <begin position="110"/>
        <end position="132"/>
    </location>
</feature>
<dbReference type="GO" id="GO:0004411">
    <property type="term" value="F:homogentisate 1,2-dioxygenase activity"/>
    <property type="evidence" value="ECO:0007669"/>
    <property type="project" value="UniProtKB-EC"/>
</dbReference>
<evidence type="ECO:0000313" key="14">
    <source>
        <dbReference type="Proteomes" id="UP000095283"/>
    </source>
</evidence>
<dbReference type="PANTHER" id="PTHR11056">
    <property type="entry name" value="HOMOGENTISATE 1,2-DIOXYGENASE"/>
    <property type="match status" value="1"/>
</dbReference>
<keyword evidence="12" id="KW-1133">Transmembrane helix</keyword>
<evidence type="ECO:0000259" key="13">
    <source>
        <dbReference type="Pfam" id="PF20510"/>
    </source>
</evidence>
<comment type="pathway">
    <text evidence="1">Amino-acid degradation; L-phenylalanine degradation; acetoacetate and fumarate from L-phenylalanine: step 4/6.</text>
</comment>
<keyword evidence="12" id="KW-0472">Membrane</keyword>
<dbReference type="Proteomes" id="UP000095283">
    <property type="component" value="Unplaced"/>
</dbReference>
<feature type="transmembrane region" description="Helical" evidence="12">
    <location>
        <begin position="70"/>
        <end position="90"/>
    </location>
</feature>
<dbReference type="Pfam" id="PF20510">
    <property type="entry name" value="HgmA_N"/>
    <property type="match status" value="2"/>
</dbReference>
<keyword evidence="7" id="KW-0408">Iron</keyword>
<keyword evidence="6" id="KW-0560">Oxidoreductase</keyword>
<name>A0A1I7WGI7_HETBA</name>
<evidence type="ECO:0000256" key="7">
    <source>
        <dbReference type="ARBA" id="ARBA00023004"/>
    </source>
</evidence>
<feature type="domain" description="Homogentisate 1,2-dioxygenase N-terminal" evidence="13">
    <location>
        <begin position="43"/>
        <end position="65"/>
    </location>
</feature>
<proteinExistence type="predicted"/>
<dbReference type="InterPro" id="IPR005708">
    <property type="entry name" value="Homogentis_dOase"/>
</dbReference>
<evidence type="ECO:0000256" key="10">
    <source>
        <dbReference type="ARBA" id="ARBA00033225"/>
    </source>
</evidence>
<dbReference type="SUPFAM" id="SSF51182">
    <property type="entry name" value="RmlC-like cupins"/>
    <property type="match status" value="1"/>
</dbReference>
<dbReference type="EC" id="1.13.11.5" evidence="2"/>
<dbReference type="UniPathway" id="UPA00139">
    <property type="reaction ID" value="UER00339"/>
</dbReference>
<keyword evidence="4" id="KW-0479">Metal-binding</keyword>
<sequence>MRFESAPGFVCPHSLYAEQLSGSAFTAPRRSNKRRLVSKTSRTADHSPFDVVAWHGNYAPFKYDLRKFNVINTVSFDHCALLLLTLSFFHQDGELPTEPLDHHITTVSDLLTYLYPFIFFTIFYFVLFPPFVSHYNKSHHMFFLFLYFHFSSPYPTALPSQ</sequence>
<keyword evidence="14" id="KW-1185">Reference proteome</keyword>
<protein>
    <recommendedName>
        <fullName evidence="3">Homogentisate 1,2-dioxygenase</fullName>
        <ecNumber evidence="2">1.13.11.5</ecNumber>
    </recommendedName>
    <alternativeName>
        <fullName evidence="8">Homogentisate oxygenase</fullName>
    </alternativeName>
    <alternativeName>
        <fullName evidence="9">Homogentisic acid oxidase</fullName>
    </alternativeName>
    <alternativeName>
        <fullName evidence="10">Homogentisicase</fullName>
    </alternativeName>
</protein>
<accession>A0A1I7WGI7</accession>
<keyword evidence="12" id="KW-0812">Transmembrane</keyword>